<proteinExistence type="predicted"/>
<keyword evidence="1" id="KW-0378">Hydrolase</keyword>
<dbReference type="AlphaFoldDB" id="A0A4Q8L7C1"/>
<dbReference type="InterPro" id="IPR026336">
    <property type="entry name" value="PdeM-like"/>
</dbReference>
<dbReference type="EC" id="3.1.-.-" evidence="1"/>
<dbReference type="Gene3D" id="3.60.21.10">
    <property type="match status" value="1"/>
</dbReference>
<dbReference type="NCBIfam" id="TIGR04123">
    <property type="entry name" value="P_estr_lig_assc"/>
    <property type="match status" value="1"/>
</dbReference>
<dbReference type="SUPFAM" id="SSF56300">
    <property type="entry name" value="Metallo-dependent phosphatases"/>
    <property type="match status" value="1"/>
</dbReference>
<keyword evidence="1" id="KW-0540">Nuclease</keyword>
<accession>A0A4Q8L7C1</accession>
<dbReference type="PIRSF" id="PIRSF000887">
    <property type="entry name" value="Pesterase_MJ0037"/>
    <property type="match status" value="1"/>
</dbReference>
<dbReference type="InterPro" id="IPR029052">
    <property type="entry name" value="Metallo-depent_PP-like"/>
</dbReference>
<protein>
    <submittedName>
        <fullName evidence="1">Ligase-associated DNA damage response endonuclease PdeM</fullName>
        <ecNumber evidence="1">3.1.-.-</ecNumber>
    </submittedName>
</protein>
<dbReference type="EMBL" id="SHMC01000005">
    <property type="protein sequence ID" value="TAA23858.1"/>
    <property type="molecule type" value="Genomic_DNA"/>
</dbReference>
<dbReference type="GO" id="GO:0004519">
    <property type="term" value="F:endonuclease activity"/>
    <property type="evidence" value="ECO:0007669"/>
    <property type="project" value="UniProtKB-KW"/>
</dbReference>
<gene>
    <name evidence="1" type="primary">pdeM</name>
    <name evidence="1" type="ORF">EA660_14680</name>
</gene>
<dbReference type="Proteomes" id="UP000292627">
    <property type="component" value="Unassembled WGS sequence"/>
</dbReference>
<dbReference type="RefSeq" id="WP_130552195.1">
    <property type="nucleotide sequence ID" value="NZ_SHMC01000005.1"/>
</dbReference>
<dbReference type="GO" id="GO:0016787">
    <property type="term" value="F:hydrolase activity"/>
    <property type="evidence" value="ECO:0007669"/>
    <property type="project" value="UniProtKB-KW"/>
</dbReference>
<reference evidence="1 2" key="1">
    <citation type="submission" date="2019-02" db="EMBL/GenBank/DDBJ databases">
        <title>WGS of Pseudoxanthomonas species novum from clinical isolates.</title>
        <authorList>
            <person name="Bernier A.-M."/>
            <person name="Bernard K."/>
            <person name="Vachon A."/>
        </authorList>
    </citation>
    <scope>NUCLEOTIDE SEQUENCE [LARGE SCALE GENOMIC DNA]</scope>
    <source>
        <strain evidence="1 2">NML171200</strain>
    </source>
</reference>
<dbReference type="GO" id="GO:0016874">
    <property type="term" value="F:ligase activity"/>
    <property type="evidence" value="ECO:0007669"/>
    <property type="project" value="UniProtKB-KW"/>
</dbReference>
<keyword evidence="1" id="KW-0255">Endonuclease</keyword>
<organism evidence="1 2">
    <name type="scientific">Pseudoxanthomonas winnipegensis</name>
    <dbReference type="NCBI Taxonomy" id="2480810"/>
    <lineage>
        <taxon>Bacteria</taxon>
        <taxon>Pseudomonadati</taxon>
        <taxon>Pseudomonadota</taxon>
        <taxon>Gammaproteobacteria</taxon>
        <taxon>Lysobacterales</taxon>
        <taxon>Lysobacteraceae</taxon>
        <taxon>Pseudoxanthomonas</taxon>
    </lineage>
</organism>
<evidence type="ECO:0000313" key="2">
    <source>
        <dbReference type="Proteomes" id="UP000292627"/>
    </source>
</evidence>
<dbReference type="PANTHER" id="PTHR39323">
    <property type="entry name" value="BLR1149 PROTEIN"/>
    <property type="match status" value="1"/>
</dbReference>
<keyword evidence="1" id="KW-0436">Ligase</keyword>
<dbReference type="InterPro" id="IPR024173">
    <property type="entry name" value="Pesterase_MJ0037-like"/>
</dbReference>
<comment type="caution">
    <text evidence="1">The sequence shown here is derived from an EMBL/GenBank/DDBJ whole genome shotgun (WGS) entry which is preliminary data.</text>
</comment>
<evidence type="ECO:0000313" key="1">
    <source>
        <dbReference type="EMBL" id="TAA23858.1"/>
    </source>
</evidence>
<dbReference type="PANTHER" id="PTHR39323:SF1">
    <property type="entry name" value="BLR1149 PROTEIN"/>
    <property type="match status" value="1"/>
</dbReference>
<sequence length="215" mass="23635">MAVELDLTLAGEPMRALGDRALYWPARRRLLIADLHLGKGDIFRRAGIALPSGGTRHDLARLAALVEHTGAHELWVLGDVLHGPAPQASWRAHVDRWRRQHHHLRVIALAGNHDRDLDAAADLGFEVFPDSVEDGPFVLRHHPQPDPQRHVLCGHLHPVFKAPGTAVRWPAFLLRQEMTVLPAFSQFTAGVVPDLAPGERLIACVEGQAIALPPA</sequence>
<dbReference type="OrthoDB" id="9795838at2"/>
<name>A0A4Q8L7C1_9GAMM</name>